<dbReference type="SMART" id="SM01381">
    <property type="entry name" value="7TM_GPCR_Srsx"/>
    <property type="match status" value="1"/>
</dbReference>
<evidence type="ECO:0000313" key="15">
    <source>
        <dbReference type="Proteomes" id="UP000001593"/>
    </source>
</evidence>
<evidence type="ECO:0000313" key="14">
    <source>
        <dbReference type="EMBL" id="EDO29604.1"/>
    </source>
</evidence>
<evidence type="ECO:0000256" key="9">
    <source>
        <dbReference type="ARBA" id="ARBA00023224"/>
    </source>
</evidence>
<evidence type="ECO:0000256" key="5">
    <source>
        <dbReference type="ARBA" id="ARBA00023040"/>
    </source>
</evidence>
<evidence type="ECO:0000313" key="13">
    <source>
        <dbReference type="EMBL" id="EDO28582.1"/>
    </source>
</evidence>
<comment type="subcellular location">
    <subcellularLocation>
        <location evidence="1">Cell membrane</location>
        <topology evidence="1">Multi-pass membrane protein</topology>
    </subcellularLocation>
</comment>
<dbReference type="Pfam" id="PF10316">
    <property type="entry name" value="7TM_GPCR_Srbc"/>
    <property type="match status" value="1"/>
</dbReference>
<organism evidence="14 15">
    <name type="scientific">Nematostella vectensis</name>
    <name type="common">Starlet sea anemone</name>
    <dbReference type="NCBI Taxonomy" id="45351"/>
    <lineage>
        <taxon>Eukaryota</taxon>
        <taxon>Metazoa</taxon>
        <taxon>Cnidaria</taxon>
        <taxon>Anthozoa</taxon>
        <taxon>Hexacorallia</taxon>
        <taxon>Actiniaria</taxon>
        <taxon>Edwardsiidae</taxon>
        <taxon>Nematostella</taxon>
    </lineage>
</organism>
<evidence type="ECO:0000256" key="11">
    <source>
        <dbReference type="SAM" id="Phobius"/>
    </source>
</evidence>
<evidence type="ECO:0000256" key="2">
    <source>
        <dbReference type="ARBA" id="ARBA00022475"/>
    </source>
</evidence>
<evidence type="ECO:0000256" key="1">
    <source>
        <dbReference type="ARBA" id="ARBA00004651"/>
    </source>
</evidence>
<evidence type="ECO:0000256" key="7">
    <source>
        <dbReference type="ARBA" id="ARBA00023170"/>
    </source>
</evidence>
<evidence type="ECO:0000256" key="8">
    <source>
        <dbReference type="ARBA" id="ARBA00023180"/>
    </source>
</evidence>
<evidence type="ECO:0000256" key="4">
    <source>
        <dbReference type="ARBA" id="ARBA00022989"/>
    </source>
</evidence>
<evidence type="ECO:0000256" key="3">
    <source>
        <dbReference type="ARBA" id="ARBA00022692"/>
    </source>
</evidence>
<dbReference type="Gene3D" id="1.20.1070.10">
    <property type="entry name" value="Rhodopsin 7-helix transmembrane proteins"/>
    <property type="match status" value="1"/>
</dbReference>
<accession>A7T361</accession>
<sequence>MTGVVFLVAGILSITVSITAITTNSLLLIVIIKNPLHCLRKPSSGLLVALAVADFLQGVIACRNLAHDALEAYITGTYQIPGLRSYQFLLGVFTFTFEIMVVIALTMERLVAIYFPIFHRIRINFKTSIIITIALIVYSVLFTFIQFTSITPMAYDMADILLHHLLPLVTVPLVYAIIQRRLTKQNIAFKTNEKSEFRRQHAERRLASTVRIIALLMLSTLTPYFVIIVLMSYCGSCDYSLLIKSYLVSLVMFQSNSLIHPFVYGWRLRQYRNSFRAVFATRWLRGSGRIDVRMNSISAMKIDSLTNQCPDRLTNQGPDRWTNQIPNSLTNQSLNSLTNQGPDGLTNQSPEPE</sequence>
<feature type="transmembrane region" description="Helical" evidence="11">
    <location>
        <begin position="6"/>
        <end position="32"/>
    </location>
</feature>
<dbReference type="EMBL" id="DS471397">
    <property type="protein sequence ID" value="EDO28582.1"/>
    <property type="molecule type" value="Genomic_DNA"/>
</dbReference>
<protein>
    <recommendedName>
        <fullName evidence="12">G-protein coupled receptors family 1 profile domain-containing protein</fullName>
    </recommendedName>
</protein>
<dbReference type="InParanoid" id="A7T361"/>
<dbReference type="PROSITE" id="PS50262">
    <property type="entry name" value="G_PROTEIN_RECEP_F1_2"/>
    <property type="match status" value="1"/>
</dbReference>
<dbReference type="InterPro" id="IPR000276">
    <property type="entry name" value="GPCR_Rhodpsn"/>
</dbReference>
<dbReference type="Pfam" id="PF00001">
    <property type="entry name" value="7tm_1"/>
    <property type="match status" value="1"/>
</dbReference>
<reference evidence="14 15" key="1">
    <citation type="journal article" date="2007" name="Science">
        <title>Sea anemone genome reveals ancestral eumetazoan gene repertoire and genomic organization.</title>
        <authorList>
            <person name="Putnam N.H."/>
            <person name="Srivastava M."/>
            <person name="Hellsten U."/>
            <person name="Dirks B."/>
            <person name="Chapman J."/>
            <person name="Salamov A."/>
            <person name="Terry A."/>
            <person name="Shapiro H."/>
            <person name="Lindquist E."/>
            <person name="Kapitonov V.V."/>
            <person name="Jurka J."/>
            <person name="Genikhovich G."/>
            <person name="Grigoriev I.V."/>
            <person name="Lucas S.M."/>
            <person name="Steele R.E."/>
            <person name="Finnerty J.R."/>
            <person name="Technau U."/>
            <person name="Martindale M.Q."/>
            <person name="Rokhsar D.S."/>
        </authorList>
    </citation>
    <scope>NUCLEOTIDE SEQUENCE [LARGE SCALE GENOMIC DNA]</scope>
    <source>
        <strain evidence="14">CH2 x CH6</strain>
        <strain evidence="15">CH2 X CH6</strain>
    </source>
</reference>
<dbReference type="GO" id="GO:0005886">
    <property type="term" value="C:plasma membrane"/>
    <property type="evidence" value="ECO:0000318"/>
    <property type="project" value="GO_Central"/>
</dbReference>
<dbReference type="PRINTS" id="PR00237">
    <property type="entry name" value="GPCRRHODOPSN"/>
</dbReference>
<gene>
    <name evidence="14" type="ORF">NEMVEDRAFT_v1g221669</name>
    <name evidence="13" type="ORF">NEMVEDRAFT_v1g222831</name>
</gene>
<dbReference type="OMA" id="CLESSWF"/>
<evidence type="ECO:0000259" key="12">
    <source>
        <dbReference type="PROSITE" id="PS50262"/>
    </source>
</evidence>
<dbReference type="InterPro" id="IPR019420">
    <property type="entry name" value="7TM_GPCR_serpentine_rcpt_Srbc"/>
</dbReference>
<dbReference type="HOGENOM" id="CLU_785973_0_0_1"/>
<feature type="domain" description="G-protein coupled receptors family 1 profile" evidence="12">
    <location>
        <begin position="23"/>
        <end position="264"/>
    </location>
</feature>
<keyword evidence="15" id="KW-1185">Reference proteome</keyword>
<dbReference type="Proteomes" id="UP000001593">
    <property type="component" value="Unassembled WGS sequence"/>
</dbReference>
<dbReference type="AlphaFoldDB" id="A7T361"/>
<keyword evidence="5" id="KW-0297">G-protein coupled receptor</keyword>
<dbReference type="SUPFAM" id="SSF81321">
    <property type="entry name" value="Family A G protein-coupled receptor-like"/>
    <property type="match status" value="1"/>
</dbReference>
<dbReference type="KEGG" id="nve:5500215"/>
<keyword evidence="7" id="KW-0675">Receptor</keyword>
<dbReference type="KEGG" id="nve:5499036"/>
<dbReference type="CDD" id="cd00637">
    <property type="entry name" value="7tm_classA_rhodopsin-like"/>
    <property type="match status" value="1"/>
</dbReference>
<feature type="transmembrane region" description="Helical" evidence="11">
    <location>
        <begin position="86"/>
        <end position="107"/>
    </location>
</feature>
<dbReference type="InterPro" id="IPR017452">
    <property type="entry name" value="GPCR_Rhodpsn_7TM"/>
</dbReference>
<evidence type="ECO:0000256" key="6">
    <source>
        <dbReference type="ARBA" id="ARBA00023136"/>
    </source>
</evidence>
<dbReference type="GO" id="GO:0007186">
    <property type="term" value="P:G protein-coupled receptor signaling pathway"/>
    <property type="evidence" value="ECO:0000318"/>
    <property type="project" value="GO_Central"/>
</dbReference>
<dbReference type="GO" id="GO:0001609">
    <property type="term" value="F:G protein-coupled adenosine receptor activity"/>
    <property type="evidence" value="ECO:0000318"/>
    <property type="project" value="GO_Central"/>
</dbReference>
<evidence type="ECO:0000256" key="10">
    <source>
        <dbReference type="SAM" id="MobiDB-lite"/>
    </source>
</evidence>
<keyword evidence="4 11" id="KW-1133">Transmembrane helix</keyword>
<feature type="transmembrane region" description="Helical" evidence="11">
    <location>
        <begin position="245"/>
        <end position="266"/>
    </location>
</feature>
<feature type="transmembrane region" description="Helical" evidence="11">
    <location>
        <begin position="212"/>
        <end position="233"/>
    </location>
</feature>
<keyword evidence="8" id="KW-0325">Glycoprotein</keyword>
<keyword evidence="3 11" id="KW-0812">Transmembrane</keyword>
<name>A7T361_NEMVE</name>
<dbReference type="PANTHER" id="PTHR24246:SF27">
    <property type="entry name" value="ADENOSINE RECEPTOR, ISOFORM A"/>
    <property type="match status" value="1"/>
</dbReference>
<feature type="transmembrane region" description="Helical" evidence="11">
    <location>
        <begin position="128"/>
        <end position="148"/>
    </location>
</feature>
<feature type="transmembrane region" description="Helical" evidence="11">
    <location>
        <begin position="44"/>
        <end position="66"/>
    </location>
</feature>
<dbReference type="PANTHER" id="PTHR24246">
    <property type="entry name" value="OLFACTORY RECEPTOR AND ADENOSINE RECEPTOR"/>
    <property type="match status" value="1"/>
</dbReference>
<keyword evidence="6 11" id="KW-0472">Membrane</keyword>
<dbReference type="OrthoDB" id="5955284at2759"/>
<feature type="transmembrane region" description="Helical" evidence="11">
    <location>
        <begin position="160"/>
        <end position="178"/>
    </location>
</feature>
<dbReference type="EMBL" id="DS470407">
    <property type="protein sequence ID" value="EDO29604.1"/>
    <property type="molecule type" value="Genomic_DNA"/>
</dbReference>
<feature type="region of interest" description="Disordered" evidence="10">
    <location>
        <begin position="332"/>
        <end position="353"/>
    </location>
</feature>
<proteinExistence type="predicted"/>
<keyword evidence="2" id="KW-1003">Cell membrane</keyword>
<keyword evidence="9" id="KW-0807">Transducer</keyword>